<name>A0A8B7ZVQ6_ACAPL</name>
<proteinExistence type="predicted"/>
<dbReference type="Proteomes" id="UP000694845">
    <property type="component" value="Unplaced"/>
</dbReference>
<evidence type="ECO:0000313" key="3">
    <source>
        <dbReference type="RefSeq" id="XP_022109499.1"/>
    </source>
</evidence>
<dbReference type="SUPFAM" id="SSF56300">
    <property type="entry name" value="Metallo-dependent phosphatases"/>
    <property type="match status" value="1"/>
</dbReference>
<dbReference type="Gene3D" id="3.60.21.10">
    <property type="match status" value="1"/>
</dbReference>
<dbReference type="RefSeq" id="XP_022109499.1">
    <property type="nucleotide sequence ID" value="XM_022253807.1"/>
</dbReference>
<accession>A0A8B7ZVQ6</accession>
<dbReference type="GeneID" id="110989433"/>
<dbReference type="GO" id="GO:0000298">
    <property type="term" value="F:endopolyphosphatase activity"/>
    <property type="evidence" value="ECO:0007669"/>
    <property type="project" value="TreeGrafter"/>
</dbReference>
<evidence type="ECO:0000259" key="1">
    <source>
        <dbReference type="Pfam" id="PF00149"/>
    </source>
</evidence>
<dbReference type="InterPro" id="IPR004843">
    <property type="entry name" value="Calcineurin-like_PHP"/>
</dbReference>
<dbReference type="KEGG" id="aplc:110989433"/>
<feature type="domain" description="Calcineurin-like phosphoesterase" evidence="1">
    <location>
        <begin position="121"/>
        <end position="197"/>
    </location>
</feature>
<dbReference type="InterPro" id="IPR029052">
    <property type="entry name" value="Metallo-depent_PP-like"/>
</dbReference>
<evidence type="ECO:0000313" key="2">
    <source>
        <dbReference type="Proteomes" id="UP000694845"/>
    </source>
</evidence>
<dbReference type="GO" id="GO:0005737">
    <property type="term" value="C:cytoplasm"/>
    <property type="evidence" value="ECO:0007669"/>
    <property type="project" value="TreeGrafter"/>
</dbReference>
<dbReference type="GO" id="GO:0006798">
    <property type="term" value="P:polyphosphate catabolic process"/>
    <property type="evidence" value="ECO:0007669"/>
    <property type="project" value="TreeGrafter"/>
</dbReference>
<dbReference type="PANTHER" id="PTHR42850">
    <property type="entry name" value="METALLOPHOSPHOESTERASE"/>
    <property type="match status" value="1"/>
</dbReference>
<gene>
    <name evidence="3" type="primary">LOC110989433</name>
</gene>
<dbReference type="Pfam" id="PF00149">
    <property type="entry name" value="Metallophos"/>
    <property type="match status" value="1"/>
</dbReference>
<organism evidence="2 3">
    <name type="scientific">Acanthaster planci</name>
    <name type="common">Crown-of-thorns starfish</name>
    <dbReference type="NCBI Taxonomy" id="133434"/>
    <lineage>
        <taxon>Eukaryota</taxon>
        <taxon>Metazoa</taxon>
        <taxon>Echinodermata</taxon>
        <taxon>Eleutherozoa</taxon>
        <taxon>Asterozoa</taxon>
        <taxon>Asteroidea</taxon>
        <taxon>Valvatacea</taxon>
        <taxon>Valvatida</taxon>
        <taxon>Acanthasteridae</taxon>
        <taxon>Acanthaster</taxon>
    </lineage>
</organism>
<dbReference type="PANTHER" id="PTHR42850:SF4">
    <property type="entry name" value="ZINC-DEPENDENT ENDOPOLYPHOSPHATASE"/>
    <property type="match status" value="1"/>
</dbReference>
<dbReference type="GO" id="GO:0016791">
    <property type="term" value="F:phosphatase activity"/>
    <property type="evidence" value="ECO:0007669"/>
    <property type="project" value="TreeGrafter"/>
</dbReference>
<dbReference type="InterPro" id="IPR050126">
    <property type="entry name" value="Ap4A_hydrolase"/>
</dbReference>
<keyword evidence="2" id="KW-1185">Reference proteome</keyword>
<dbReference type="OrthoDB" id="10267127at2759"/>
<dbReference type="AlphaFoldDB" id="A0A8B7ZVQ6"/>
<reference evidence="3" key="1">
    <citation type="submission" date="2025-08" db="UniProtKB">
        <authorList>
            <consortium name="RefSeq"/>
        </authorList>
    </citation>
    <scope>IDENTIFICATION</scope>
</reference>
<sequence>MINVSLLSRRAVGFLKPLSHWNVQGVSPDSRSMKKYCYLEIKDRFRFTPVQTIKSVCRRRPSLPFSSTPIVSLKVVSPAMANSCKNDDVPPMLGPNSALRDPCPTVPHVVLNKEMIGSKQVFVIGDVHGCYDELQELLDKAGIGTVNPNVIVVFVGDLINKGPKNGEVLALVRRLGAYSVRGNHDQKCVSKMMFMRQGGRVEDKYKWLGTLTDEDYRHLVELPYTISLPSLQSIVVHACLVPGIPLVSQDVAHLMVMRNLIKQNVGGTSSSGGNPPRYIPFKLPIRGEPWASLWPGPDHVYFGHDAVRGLQRYEYATGLDTGCVYGRRLTGIFLTGEKQLIQVPAKKTYCGPDGPLVVD</sequence>
<dbReference type="CDD" id="cd00144">
    <property type="entry name" value="MPP_PPP_family"/>
    <property type="match status" value="1"/>
</dbReference>
<protein>
    <submittedName>
        <fullName evidence="3">Uncharacterized protein LOC110989433 isoform X1</fullName>
    </submittedName>
</protein>